<gene>
    <name evidence="2" type="ORF">H7B67_27235</name>
</gene>
<protein>
    <submittedName>
        <fullName evidence="2">Rhamnose ABC transporter substrate-binding protein</fullName>
    </submittedName>
</protein>
<comment type="caution">
    <text evidence="2">The sequence shown here is derived from an EMBL/GenBank/DDBJ whole genome shotgun (WGS) entry which is preliminary data.</text>
</comment>
<proteinExistence type="predicted"/>
<dbReference type="PROSITE" id="PS51257">
    <property type="entry name" value="PROKAR_LIPOPROTEIN"/>
    <property type="match status" value="1"/>
</dbReference>
<evidence type="ECO:0000256" key="1">
    <source>
        <dbReference type="SAM" id="SignalP"/>
    </source>
</evidence>
<feature type="non-terminal residue" evidence="2">
    <location>
        <position position="36"/>
    </location>
</feature>
<feature type="signal peptide" evidence="1">
    <location>
        <begin position="1"/>
        <end position="19"/>
    </location>
</feature>
<evidence type="ECO:0000313" key="2">
    <source>
        <dbReference type="EMBL" id="MBB6637837.1"/>
    </source>
</evidence>
<keyword evidence="3" id="KW-1185">Reference proteome</keyword>
<dbReference type="AlphaFoldDB" id="A0A841T7K7"/>
<name>A0A841T7K7_9BACL</name>
<organism evidence="2 3">
    <name type="scientific">Cohnella thailandensis</name>
    <dbReference type="NCBI Taxonomy" id="557557"/>
    <lineage>
        <taxon>Bacteria</taxon>
        <taxon>Bacillati</taxon>
        <taxon>Bacillota</taxon>
        <taxon>Bacilli</taxon>
        <taxon>Bacillales</taxon>
        <taxon>Paenibacillaceae</taxon>
        <taxon>Cohnella</taxon>
    </lineage>
</organism>
<reference evidence="2 3" key="1">
    <citation type="submission" date="2020-08" db="EMBL/GenBank/DDBJ databases">
        <title>Cohnella phylogeny.</title>
        <authorList>
            <person name="Dunlap C."/>
        </authorList>
    </citation>
    <scope>NUCLEOTIDE SEQUENCE [LARGE SCALE GENOMIC DNA]</scope>
    <source>
        <strain evidence="2 3">DSM 25241</strain>
    </source>
</reference>
<sequence>MKKIMALGLTAVLSMSLLAGCGGNDNNEASGGDAKP</sequence>
<dbReference type="Proteomes" id="UP000535838">
    <property type="component" value="Unassembled WGS sequence"/>
</dbReference>
<evidence type="ECO:0000313" key="3">
    <source>
        <dbReference type="Proteomes" id="UP000535838"/>
    </source>
</evidence>
<dbReference type="EMBL" id="JACJVQ010000024">
    <property type="protein sequence ID" value="MBB6637837.1"/>
    <property type="molecule type" value="Genomic_DNA"/>
</dbReference>
<feature type="chain" id="PRO_5038417146" evidence="1">
    <location>
        <begin position="20"/>
        <end position="36"/>
    </location>
</feature>
<keyword evidence="1" id="KW-0732">Signal</keyword>
<accession>A0A841T7K7</accession>